<proteinExistence type="predicted"/>
<gene>
    <name evidence="8" type="ORF">N4261_05465</name>
</gene>
<protein>
    <submittedName>
        <fullName evidence="8">Cytochrome c biogenesis protein ResB</fullName>
    </submittedName>
</protein>
<evidence type="ECO:0000256" key="4">
    <source>
        <dbReference type="ARBA" id="ARBA00022989"/>
    </source>
</evidence>
<evidence type="ECO:0000313" key="8">
    <source>
        <dbReference type="EMBL" id="UXH79379.1"/>
    </source>
</evidence>
<feature type="transmembrane region" description="Helical" evidence="6">
    <location>
        <begin position="173"/>
        <end position="191"/>
    </location>
</feature>
<keyword evidence="5 6" id="KW-0472">Membrane</keyword>
<evidence type="ECO:0000313" key="9">
    <source>
        <dbReference type="Proteomes" id="UP001064933"/>
    </source>
</evidence>
<dbReference type="InterPro" id="IPR007816">
    <property type="entry name" value="ResB-like_domain"/>
</dbReference>
<accession>A0ABY6B4B1</accession>
<dbReference type="RefSeq" id="WP_261759198.1">
    <property type="nucleotide sequence ID" value="NZ_CP104562.2"/>
</dbReference>
<feature type="domain" description="ResB-like" evidence="7">
    <location>
        <begin position="26"/>
        <end position="697"/>
    </location>
</feature>
<dbReference type="PANTHER" id="PTHR31566:SF0">
    <property type="entry name" value="CYTOCHROME C BIOGENESIS PROTEIN CCS1, CHLOROPLASTIC"/>
    <property type="match status" value="1"/>
</dbReference>
<reference evidence="8" key="1">
    <citation type="submission" date="2022-10" db="EMBL/GenBank/DDBJ databases">
        <title>Characterization and whole genome sequencing of a new Roseateles species, isolated from fresh water.</title>
        <authorList>
            <person name="Guliayeva D.Y."/>
            <person name="Akhremchuk A.E."/>
            <person name="Sikolenko M.A."/>
            <person name="Valentovich L.N."/>
            <person name="Sidarenka A.V."/>
        </authorList>
    </citation>
    <scope>NUCLEOTIDE SEQUENCE</scope>
    <source>
        <strain evidence="8">BIM B-1768</strain>
    </source>
</reference>
<comment type="subcellular location">
    <subcellularLocation>
        <location evidence="1">Membrane</location>
        <topology evidence="1">Multi-pass membrane protein</topology>
    </subcellularLocation>
</comment>
<keyword evidence="2 6" id="KW-0812">Transmembrane</keyword>
<feature type="transmembrane region" description="Helical" evidence="6">
    <location>
        <begin position="71"/>
        <end position="97"/>
    </location>
</feature>
<evidence type="ECO:0000259" key="7">
    <source>
        <dbReference type="Pfam" id="PF05140"/>
    </source>
</evidence>
<name>A0ABY6B4B1_9BURK</name>
<dbReference type="Pfam" id="PF05140">
    <property type="entry name" value="ResB"/>
    <property type="match status" value="1"/>
</dbReference>
<keyword evidence="4 6" id="KW-1133">Transmembrane helix</keyword>
<dbReference type="PANTHER" id="PTHR31566">
    <property type="entry name" value="CYTOCHROME C BIOGENESIS PROTEIN CCS1, CHLOROPLASTIC"/>
    <property type="match status" value="1"/>
</dbReference>
<sequence>MTEMSPARPTASRAALADAMELVASMRFAIALLTVICIASVIGTVVRQHEPMPNYVNQFGPFWAELFGHIGLYTVYSAWWFLLMLAFLVISTSLCIARHTPKILRELKTFKEGVREQSLQAFKHKALGHLELNPEAALQQINAWLAAHGWRARAQVRTGGVMIGARKGASHKLGYLAAHSAIVLICLGGLFDGDLVVRMMMWAQGKSVYTGADLNAMTAENRLGPGNPSFRANLFVPEGGQSAAALLNMPTGVVMQELPFEVELKKFIVEYYATGMPKLFASEIIIHDRENGTTRAATVKVNEPVSYRGLTLYQSSFEDGGSELKMRVRTLSAPVDADLSGRVGGNAALSSDGGTLGLEFTGLRVINVENLSGPNGANGDSATDVRKVDLVGRLEKHLGSGANVSGDKHLRNVGPSFSYKLRDASGQAREYNNYMLPLELEGHRVMLLGVRDTPAESFRYLRVPVDEQDGLEAWLALRRALADPVQRNRAARLYAEGATPTDKPQMLPQLEATAVRTLALFAGAEGLKAEAPAQGAVLGGLPALSEFIERDVPKEERPRVSEVLLRILNGSLFELHKLTQEQLGHPVPEAGPKTQAFMTQAVLSLSDAMFYPAPAVIQLSDFKQIQASVFQVTRAPGQTLVYLGAVLLIIGVFAMLYIRERRLWLWLDSAPGRPEQTRVRMALSSNRDSPDLNTEFDALKQHLLHEEA</sequence>
<feature type="transmembrane region" description="Helical" evidence="6">
    <location>
        <begin position="640"/>
        <end position="658"/>
    </location>
</feature>
<evidence type="ECO:0000256" key="2">
    <source>
        <dbReference type="ARBA" id="ARBA00022692"/>
    </source>
</evidence>
<evidence type="ECO:0000256" key="1">
    <source>
        <dbReference type="ARBA" id="ARBA00004141"/>
    </source>
</evidence>
<keyword evidence="9" id="KW-1185">Reference proteome</keyword>
<evidence type="ECO:0000256" key="6">
    <source>
        <dbReference type="SAM" id="Phobius"/>
    </source>
</evidence>
<dbReference type="InterPro" id="IPR023494">
    <property type="entry name" value="Cyt_c_bgen_Ccs1/CcsB/ResB"/>
</dbReference>
<dbReference type="EMBL" id="CP104562">
    <property type="protein sequence ID" value="UXH79379.1"/>
    <property type="molecule type" value="Genomic_DNA"/>
</dbReference>
<keyword evidence="3" id="KW-0201">Cytochrome c-type biogenesis</keyword>
<evidence type="ECO:0000256" key="3">
    <source>
        <dbReference type="ARBA" id="ARBA00022748"/>
    </source>
</evidence>
<dbReference type="Proteomes" id="UP001064933">
    <property type="component" value="Chromosome"/>
</dbReference>
<evidence type="ECO:0000256" key="5">
    <source>
        <dbReference type="ARBA" id="ARBA00023136"/>
    </source>
</evidence>
<organism evidence="8 9">
    <name type="scientific">Roseateles amylovorans</name>
    <dbReference type="NCBI Taxonomy" id="2978473"/>
    <lineage>
        <taxon>Bacteria</taxon>
        <taxon>Pseudomonadati</taxon>
        <taxon>Pseudomonadota</taxon>
        <taxon>Betaproteobacteria</taxon>
        <taxon>Burkholderiales</taxon>
        <taxon>Sphaerotilaceae</taxon>
        <taxon>Roseateles</taxon>
    </lineage>
</organism>